<dbReference type="GO" id="GO:0004824">
    <property type="term" value="F:lysine-tRNA ligase activity"/>
    <property type="evidence" value="ECO:0007669"/>
    <property type="project" value="UniProtKB-UniRule"/>
</dbReference>
<comment type="subunit">
    <text evidence="9">Homodimer.</text>
</comment>
<dbReference type="SUPFAM" id="SSF55681">
    <property type="entry name" value="Class II aaRS and biotin synthetases"/>
    <property type="match status" value="1"/>
</dbReference>
<comment type="similarity">
    <text evidence="1 9">Belongs to the class-II aminoacyl-tRNA synthetase family.</text>
</comment>
<dbReference type="NCBIfam" id="TIGR00499">
    <property type="entry name" value="lysS_bact"/>
    <property type="match status" value="1"/>
</dbReference>
<dbReference type="CDD" id="cd04322">
    <property type="entry name" value="LysRS_N"/>
    <property type="match status" value="1"/>
</dbReference>
<dbReference type="PRINTS" id="PR00982">
    <property type="entry name" value="TRNASYNTHLYS"/>
</dbReference>
<reference evidence="13" key="1">
    <citation type="submission" date="2017-09" db="EMBL/GenBank/DDBJ databases">
        <title>Depth-based differentiation of microbial function through sediment-hosted aquifers and enrichment of novel symbionts in the deep terrestrial subsurface.</title>
        <authorList>
            <person name="Probst A.J."/>
            <person name="Ladd B."/>
            <person name="Jarett J.K."/>
            <person name="Geller-Mcgrath D.E."/>
            <person name="Sieber C.M.K."/>
            <person name="Emerson J.B."/>
            <person name="Anantharaman K."/>
            <person name="Thomas B.C."/>
            <person name="Malmstrom R."/>
            <person name="Stieglmeier M."/>
            <person name="Klingl A."/>
            <person name="Woyke T."/>
            <person name="Ryan C.M."/>
            <person name="Banfield J.F."/>
        </authorList>
    </citation>
    <scope>NUCLEOTIDE SEQUENCE [LARGE SCALE GENOMIC DNA]</scope>
</reference>
<evidence type="ECO:0000256" key="9">
    <source>
        <dbReference type="HAMAP-Rule" id="MF_00252"/>
    </source>
</evidence>
<evidence type="ECO:0000256" key="4">
    <source>
        <dbReference type="ARBA" id="ARBA00022741"/>
    </source>
</evidence>
<dbReference type="FunFam" id="2.40.50.140:FF:000024">
    <property type="entry name" value="Lysine--tRNA ligase"/>
    <property type="match status" value="1"/>
</dbReference>
<dbReference type="Pfam" id="PF00152">
    <property type="entry name" value="tRNA-synt_2"/>
    <property type="match status" value="1"/>
</dbReference>
<dbReference type="InterPro" id="IPR002313">
    <property type="entry name" value="Lys-tRNA-ligase_II"/>
</dbReference>
<keyword evidence="9" id="KW-0963">Cytoplasm</keyword>
<keyword evidence="5 9" id="KW-0067">ATP-binding</keyword>
<dbReference type="InterPro" id="IPR044136">
    <property type="entry name" value="Lys-tRNA-ligase_II_N"/>
</dbReference>
<dbReference type="Gene3D" id="3.30.930.10">
    <property type="entry name" value="Bira Bifunctional Protein, Domain 2"/>
    <property type="match status" value="1"/>
</dbReference>
<evidence type="ECO:0000256" key="10">
    <source>
        <dbReference type="RuleBase" id="RU000336"/>
    </source>
</evidence>
<dbReference type="EMBL" id="PFMR01000350">
    <property type="protein sequence ID" value="PIZ14465.1"/>
    <property type="molecule type" value="Genomic_DNA"/>
</dbReference>
<comment type="subcellular location">
    <subcellularLocation>
        <location evidence="9">Cytoplasm</location>
    </subcellularLocation>
</comment>
<feature type="binding site" evidence="9">
    <location>
        <position position="400"/>
    </location>
    <ligand>
        <name>Mg(2+)</name>
        <dbReference type="ChEBI" id="CHEBI:18420"/>
        <label>1</label>
    </ligand>
</feature>
<comment type="cofactor">
    <cofactor evidence="9 10">
        <name>Mg(2+)</name>
        <dbReference type="ChEBI" id="CHEBI:18420"/>
    </cofactor>
    <text evidence="9 10">Binds 3 Mg(2+) ions per subunit.</text>
</comment>
<proteinExistence type="inferred from homology"/>
<evidence type="ECO:0000313" key="12">
    <source>
        <dbReference type="EMBL" id="PIZ14465.1"/>
    </source>
</evidence>
<dbReference type="PROSITE" id="PS50862">
    <property type="entry name" value="AA_TRNA_LIGASE_II"/>
    <property type="match status" value="1"/>
</dbReference>
<dbReference type="GO" id="GO:0005829">
    <property type="term" value="C:cytosol"/>
    <property type="evidence" value="ECO:0007669"/>
    <property type="project" value="TreeGrafter"/>
</dbReference>
<dbReference type="InterPro" id="IPR004364">
    <property type="entry name" value="Aa-tRNA-synt_II"/>
</dbReference>
<keyword evidence="9 10" id="KW-0460">Magnesium</keyword>
<dbReference type="GO" id="GO:0005524">
    <property type="term" value="F:ATP binding"/>
    <property type="evidence" value="ECO:0007669"/>
    <property type="project" value="UniProtKB-UniRule"/>
</dbReference>
<evidence type="ECO:0000313" key="13">
    <source>
        <dbReference type="Proteomes" id="UP000229307"/>
    </source>
</evidence>
<accession>A0A2M7S4G8</accession>
<organism evidence="12 13">
    <name type="scientific">Candidatus Desantisbacteria bacterium CG_4_10_14_0_8_um_filter_48_22</name>
    <dbReference type="NCBI Taxonomy" id="1974543"/>
    <lineage>
        <taxon>Bacteria</taxon>
        <taxon>Candidatus Desantisiibacteriota</taxon>
    </lineage>
</organism>
<keyword evidence="6 9" id="KW-0648">Protein biosynthesis</keyword>
<keyword evidence="2 9" id="KW-0436">Ligase</keyword>
<dbReference type="NCBIfam" id="NF001756">
    <property type="entry name" value="PRK00484.1"/>
    <property type="match status" value="1"/>
</dbReference>
<name>A0A2M7S4G8_9BACT</name>
<dbReference type="EC" id="6.1.1.6" evidence="9"/>
<dbReference type="GO" id="GO:0000049">
    <property type="term" value="F:tRNA binding"/>
    <property type="evidence" value="ECO:0007669"/>
    <property type="project" value="TreeGrafter"/>
</dbReference>
<protein>
    <recommendedName>
        <fullName evidence="9">Lysine--tRNA ligase</fullName>
        <ecNumber evidence="9">6.1.1.6</ecNumber>
    </recommendedName>
    <alternativeName>
        <fullName evidence="9">Lysyl-tRNA synthetase</fullName>
        <shortName evidence="9">LysRS</shortName>
    </alternativeName>
</protein>
<evidence type="ECO:0000256" key="6">
    <source>
        <dbReference type="ARBA" id="ARBA00022917"/>
    </source>
</evidence>
<sequence length="495" mass="56032">MEEDLINERKKKIEDLKAMGIEPFGRRFAPTHTTADILQKYGEKQFAEGEESAEEVVVAGRIMTIRGHGKAAFANIQDRLGKVQIYIRQDVLGEQGFKIYEKTDIGDFIGVTGTVFRTRTGELTVKAKKLDFLAKALRPLPEKWHGLKDVETRFRERYLDIISNPEVKEIFLLRSKTVKFIREFLDNKGYMEVETPMLHSIAGGAIAKPFKTHHNALGLDLFLRIAPELFLKRLIVAGMEKVYEINRSFRNEGISTRHNPEFTMLEVYTAYADYKDVMDLTEAIIGYAAEKTAGKKKIMFGENEINLESPWKRTGFYEALKDATGRDFPGMTEEDARKFAGEKNINTEECGGRDEVVSQIFEKTVEHKLIQPTFITDYPISISPLAKSRPDNPEIVERFELFINGGEIANAYSELNDPIEQRKRFEKQALNHSPDEKSGSGSGQGLVDEDFVKALEHGMPPTGGLGIGIDRLVMLFAGVSSIREVILFPQLRPEK</sequence>
<feature type="binding site" evidence="9">
    <location>
        <position position="407"/>
    </location>
    <ligand>
        <name>Mg(2+)</name>
        <dbReference type="ChEBI" id="CHEBI:18420"/>
        <label>1</label>
    </ligand>
</feature>
<dbReference type="PANTHER" id="PTHR42918:SF15">
    <property type="entry name" value="LYSINE--TRNA LIGASE, CHLOROPLASTIC_MITOCHONDRIAL"/>
    <property type="match status" value="1"/>
</dbReference>
<dbReference type="InterPro" id="IPR012340">
    <property type="entry name" value="NA-bd_OB-fold"/>
</dbReference>
<evidence type="ECO:0000259" key="11">
    <source>
        <dbReference type="PROSITE" id="PS50862"/>
    </source>
</evidence>
<dbReference type="GO" id="GO:0000287">
    <property type="term" value="F:magnesium ion binding"/>
    <property type="evidence" value="ECO:0007669"/>
    <property type="project" value="UniProtKB-UniRule"/>
</dbReference>
<feature type="domain" description="Aminoacyl-transfer RNA synthetases class-II family profile" evidence="11">
    <location>
        <begin position="171"/>
        <end position="493"/>
    </location>
</feature>
<dbReference type="Gene3D" id="2.40.50.140">
    <property type="entry name" value="Nucleic acid-binding proteins"/>
    <property type="match status" value="1"/>
</dbReference>
<dbReference type="CDD" id="cd00775">
    <property type="entry name" value="LysRS_core"/>
    <property type="match status" value="1"/>
</dbReference>
<dbReference type="InterPro" id="IPR045864">
    <property type="entry name" value="aa-tRNA-synth_II/BPL/LPL"/>
</dbReference>
<evidence type="ECO:0000256" key="7">
    <source>
        <dbReference type="ARBA" id="ARBA00023146"/>
    </source>
</evidence>
<dbReference type="SUPFAM" id="SSF50249">
    <property type="entry name" value="Nucleic acid-binding proteins"/>
    <property type="match status" value="1"/>
</dbReference>
<evidence type="ECO:0000256" key="3">
    <source>
        <dbReference type="ARBA" id="ARBA00022723"/>
    </source>
</evidence>
<keyword evidence="7 9" id="KW-0030">Aminoacyl-tRNA synthetase</keyword>
<comment type="catalytic activity">
    <reaction evidence="8 9 10">
        <text>tRNA(Lys) + L-lysine + ATP = L-lysyl-tRNA(Lys) + AMP + diphosphate</text>
        <dbReference type="Rhea" id="RHEA:20792"/>
        <dbReference type="Rhea" id="RHEA-COMP:9696"/>
        <dbReference type="Rhea" id="RHEA-COMP:9697"/>
        <dbReference type="ChEBI" id="CHEBI:30616"/>
        <dbReference type="ChEBI" id="CHEBI:32551"/>
        <dbReference type="ChEBI" id="CHEBI:33019"/>
        <dbReference type="ChEBI" id="CHEBI:78442"/>
        <dbReference type="ChEBI" id="CHEBI:78529"/>
        <dbReference type="ChEBI" id="CHEBI:456215"/>
        <dbReference type="EC" id="6.1.1.6"/>
    </reaction>
</comment>
<dbReference type="InterPro" id="IPR004365">
    <property type="entry name" value="NA-bd_OB_tRNA"/>
</dbReference>
<evidence type="ECO:0000256" key="5">
    <source>
        <dbReference type="ARBA" id="ARBA00022840"/>
    </source>
</evidence>
<comment type="caution">
    <text evidence="12">The sequence shown here is derived from an EMBL/GenBank/DDBJ whole genome shotgun (WGS) entry which is preliminary data.</text>
</comment>
<dbReference type="Proteomes" id="UP000229307">
    <property type="component" value="Unassembled WGS sequence"/>
</dbReference>
<gene>
    <name evidence="9 12" type="primary">lysS</name>
    <name evidence="12" type="ORF">COY52_12585</name>
</gene>
<feature type="binding site" evidence="9">
    <location>
        <position position="407"/>
    </location>
    <ligand>
        <name>Mg(2+)</name>
        <dbReference type="ChEBI" id="CHEBI:18420"/>
        <label>2</label>
    </ligand>
</feature>
<dbReference type="InterPro" id="IPR018149">
    <property type="entry name" value="Lys-tRNA-synth_II_C"/>
</dbReference>
<evidence type="ECO:0000256" key="1">
    <source>
        <dbReference type="ARBA" id="ARBA00008226"/>
    </source>
</evidence>
<keyword evidence="4 9" id="KW-0547">Nucleotide-binding</keyword>
<dbReference type="InterPro" id="IPR006195">
    <property type="entry name" value="aa-tRNA-synth_II"/>
</dbReference>
<dbReference type="PANTHER" id="PTHR42918">
    <property type="entry name" value="LYSYL-TRNA SYNTHETASE"/>
    <property type="match status" value="1"/>
</dbReference>
<dbReference type="GO" id="GO:0006430">
    <property type="term" value="P:lysyl-tRNA aminoacylation"/>
    <property type="evidence" value="ECO:0007669"/>
    <property type="project" value="UniProtKB-UniRule"/>
</dbReference>
<evidence type="ECO:0000256" key="2">
    <source>
        <dbReference type="ARBA" id="ARBA00022598"/>
    </source>
</evidence>
<dbReference type="HAMAP" id="MF_00252">
    <property type="entry name" value="Lys_tRNA_synth_class2"/>
    <property type="match status" value="1"/>
</dbReference>
<evidence type="ECO:0000256" key="8">
    <source>
        <dbReference type="ARBA" id="ARBA00048573"/>
    </source>
</evidence>
<dbReference type="AlphaFoldDB" id="A0A2M7S4G8"/>
<dbReference type="Pfam" id="PF01336">
    <property type="entry name" value="tRNA_anti-codon"/>
    <property type="match status" value="1"/>
</dbReference>
<keyword evidence="3 9" id="KW-0479">Metal-binding</keyword>